<evidence type="ECO:0000256" key="6">
    <source>
        <dbReference type="ARBA" id="ARBA00023002"/>
    </source>
</evidence>
<dbReference type="PANTHER" id="PTHR43706:SF47">
    <property type="entry name" value="EXTERNAL NADH-UBIQUINONE OXIDOREDUCTASE 1, MITOCHONDRIAL-RELATED"/>
    <property type="match status" value="1"/>
</dbReference>
<dbReference type="PANTHER" id="PTHR43706">
    <property type="entry name" value="NADH DEHYDROGENASE"/>
    <property type="match status" value="1"/>
</dbReference>
<dbReference type="InterPro" id="IPR023753">
    <property type="entry name" value="FAD/NAD-binding_dom"/>
</dbReference>
<evidence type="ECO:0000256" key="4">
    <source>
        <dbReference type="ARBA" id="ARBA00022827"/>
    </source>
</evidence>
<evidence type="ECO:0000313" key="11">
    <source>
        <dbReference type="EMBL" id="QDU91157.1"/>
    </source>
</evidence>
<evidence type="ECO:0000259" key="10">
    <source>
        <dbReference type="Pfam" id="PF22366"/>
    </source>
</evidence>
<dbReference type="PRINTS" id="PR00368">
    <property type="entry name" value="FADPNR"/>
</dbReference>
<dbReference type="EMBL" id="CP036291">
    <property type="protein sequence ID" value="QDU91157.1"/>
    <property type="molecule type" value="Genomic_DNA"/>
</dbReference>
<keyword evidence="5" id="KW-0809">Transit peptide</keyword>
<evidence type="ECO:0000256" key="1">
    <source>
        <dbReference type="ARBA" id="ARBA00005272"/>
    </source>
</evidence>
<feature type="domain" description="External alternative NADH-ubiquinone oxidoreductase-like C-terminal" evidence="10">
    <location>
        <begin position="357"/>
        <end position="407"/>
    </location>
</feature>
<gene>
    <name evidence="11" type="ORF">Pla175_45770</name>
</gene>
<name>A0A518DI50_9BACT</name>
<protein>
    <recommendedName>
        <fullName evidence="2">NADH:ubiquinone reductase (non-electrogenic)</fullName>
        <ecNumber evidence="2">1.6.5.9</ecNumber>
    </recommendedName>
</protein>
<evidence type="ECO:0000256" key="7">
    <source>
        <dbReference type="ARBA" id="ARBA00023027"/>
    </source>
</evidence>
<comment type="similarity">
    <text evidence="1">Belongs to the NADH dehydrogenase family.</text>
</comment>
<accession>A0A518DI50</accession>
<dbReference type="KEGG" id="pnd:Pla175_45770"/>
<dbReference type="PRINTS" id="PR00411">
    <property type="entry name" value="PNDRDTASEI"/>
</dbReference>
<sequence length="429" mass="47070">MSNTPRPKVVIIGGGFGGMAAAKKLRRVDVDVTLVDRRNFHLFQPLLYQVATGALSPANIAAPLRWIFRKQQNCDVVLGEVAGFDLDQKRVRLTDQELPYDILIVAAGSGTSYFGHDDWPALAPGLKTVEDATETRRRIFSAFEAAEREDDPDRRRAWLTFVLVGAGPTGVELAGALCEIARHSLKHDFRRINPAEARVLLIEAGPRVLPAFPEDLSAKAEQSLRRLGVTVRTGVMVTGIDEQGVDVRSGDQDERIEAHTVLWSAGVRAAPLADRLASAAGLEQDRGGRLAVEPDLTLPGRPEVLVIGDMASFKHDGPKPLPGVAPVAIEQGRHAAAQVKRFLRGEPLAPFKYRDPGSIATIGRAAAVAEVGRLRFSGFFAWLMWLFIHVMKITGFRNRLLVLMQWGWSYFTYDRSARLITGEDATDGQ</sequence>
<evidence type="ECO:0000259" key="9">
    <source>
        <dbReference type="Pfam" id="PF07992"/>
    </source>
</evidence>
<keyword evidence="4" id="KW-0274">FAD</keyword>
<evidence type="ECO:0000256" key="3">
    <source>
        <dbReference type="ARBA" id="ARBA00022630"/>
    </source>
</evidence>
<dbReference type="InterPro" id="IPR054585">
    <property type="entry name" value="NDH2-like_C"/>
</dbReference>
<dbReference type="GO" id="GO:0050136">
    <property type="term" value="F:NADH dehydrogenase (quinone) (non-electrogenic) activity"/>
    <property type="evidence" value="ECO:0007669"/>
    <property type="project" value="UniProtKB-EC"/>
</dbReference>
<dbReference type="InterPro" id="IPR045024">
    <property type="entry name" value="NDH-2"/>
</dbReference>
<dbReference type="Pfam" id="PF07992">
    <property type="entry name" value="Pyr_redox_2"/>
    <property type="match status" value="1"/>
</dbReference>
<dbReference type="Pfam" id="PF22366">
    <property type="entry name" value="NDH2_C"/>
    <property type="match status" value="1"/>
</dbReference>
<feature type="domain" description="FAD/NAD(P)-binding" evidence="9">
    <location>
        <begin position="8"/>
        <end position="332"/>
    </location>
</feature>
<dbReference type="InterPro" id="IPR036188">
    <property type="entry name" value="FAD/NAD-bd_sf"/>
</dbReference>
<evidence type="ECO:0000256" key="2">
    <source>
        <dbReference type="ARBA" id="ARBA00012637"/>
    </source>
</evidence>
<dbReference type="Gene3D" id="3.50.50.100">
    <property type="match status" value="1"/>
</dbReference>
<keyword evidence="7" id="KW-0520">NAD</keyword>
<evidence type="ECO:0000313" key="12">
    <source>
        <dbReference type="Proteomes" id="UP000317429"/>
    </source>
</evidence>
<evidence type="ECO:0000256" key="5">
    <source>
        <dbReference type="ARBA" id="ARBA00022946"/>
    </source>
</evidence>
<organism evidence="11 12">
    <name type="scientific">Pirellulimonas nuda</name>
    <dbReference type="NCBI Taxonomy" id="2528009"/>
    <lineage>
        <taxon>Bacteria</taxon>
        <taxon>Pseudomonadati</taxon>
        <taxon>Planctomycetota</taxon>
        <taxon>Planctomycetia</taxon>
        <taxon>Pirellulales</taxon>
        <taxon>Lacipirellulaceae</taxon>
        <taxon>Pirellulimonas</taxon>
    </lineage>
</organism>
<proteinExistence type="inferred from homology"/>
<dbReference type="EC" id="1.6.5.9" evidence="2"/>
<comment type="catalytic activity">
    <reaction evidence="8">
        <text>a quinone + NADH + H(+) = a quinol + NAD(+)</text>
        <dbReference type="Rhea" id="RHEA:46160"/>
        <dbReference type="ChEBI" id="CHEBI:15378"/>
        <dbReference type="ChEBI" id="CHEBI:24646"/>
        <dbReference type="ChEBI" id="CHEBI:57540"/>
        <dbReference type="ChEBI" id="CHEBI:57945"/>
        <dbReference type="ChEBI" id="CHEBI:132124"/>
        <dbReference type="EC" id="1.6.5.9"/>
    </reaction>
</comment>
<keyword evidence="3" id="KW-0285">Flavoprotein</keyword>
<dbReference type="RefSeq" id="WP_197527076.1">
    <property type="nucleotide sequence ID" value="NZ_CP036291.1"/>
</dbReference>
<reference evidence="11 12" key="1">
    <citation type="submission" date="2019-02" db="EMBL/GenBank/DDBJ databases">
        <title>Deep-cultivation of Planctomycetes and their phenomic and genomic characterization uncovers novel biology.</title>
        <authorList>
            <person name="Wiegand S."/>
            <person name="Jogler M."/>
            <person name="Boedeker C."/>
            <person name="Pinto D."/>
            <person name="Vollmers J."/>
            <person name="Rivas-Marin E."/>
            <person name="Kohn T."/>
            <person name="Peeters S.H."/>
            <person name="Heuer A."/>
            <person name="Rast P."/>
            <person name="Oberbeckmann S."/>
            <person name="Bunk B."/>
            <person name="Jeske O."/>
            <person name="Meyerdierks A."/>
            <person name="Storesund J.E."/>
            <person name="Kallscheuer N."/>
            <person name="Luecker S."/>
            <person name="Lage O.M."/>
            <person name="Pohl T."/>
            <person name="Merkel B.J."/>
            <person name="Hornburger P."/>
            <person name="Mueller R.-W."/>
            <person name="Bruemmer F."/>
            <person name="Labrenz M."/>
            <person name="Spormann A.M."/>
            <person name="Op den Camp H."/>
            <person name="Overmann J."/>
            <person name="Amann R."/>
            <person name="Jetten M.S.M."/>
            <person name="Mascher T."/>
            <person name="Medema M.H."/>
            <person name="Devos D.P."/>
            <person name="Kaster A.-K."/>
            <person name="Ovreas L."/>
            <person name="Rohde M."/>
            <person name="Galperin M.Y."/>
            <person name="Jogler C."/>
        </authorList>
    </citation>
    <scope>NUCLEOTIDE SEQUENCE [LARGE SCALE GENOMIC DNA]</scope>
    <source>
        <strain evidence="11 12">Pla175</strain>
    </source>
</reference>
<dbReference type="AlphaFoldDB" id="A0A518DI50"/>
<keyword evidence="6 11" id="KW-0560">Oxidoreductase</keyword>
<dbReference type="SUPFAM" id="SSF51905">
    <property type="entry name" value="FAD/NAD(P)-binding domain"/>
    <property type="match status" value="1"/>
</dbReference>
<dbReference type="Proteomes" id="UP000317429">
    <property type="component" value="Chromosome"/>
</dbReference>
<evidence type="ECO:0000256" key="8">
    <source>
        <dbReference type="ARBA" id="ARBA00047599"/>
    </source>
</evidence>
<keyword evidence="12" id="KW-1185">Reference proteome</keyword>